<sequence length="307" mass="32345">MRMQSHPQLTHRSPGGFTLIEVVLALALTVVLMAAILSALELNRRLVMTGREEIERARIARAVFQRISRDLRSVTFRVDTIAAEEDGAVVDSADPAAAAGEDSESTTEEEPEEDEATVIGAVDPESSLLAASGGLTGSTDALVMQICRPPRLNYRLSGANGGTSQVSELQSVSYFVASPGAGGLAGAVGDARAEVGLSRLSGDRLAIEQADVEGNLGLLANATEVLAPEITAVYFRYFDGAGWVEAWDSSVTRNLPAAVEVTFVFEAEDQSIETTGFSLDTDESWRGVIALPLAGAYAAEAVTEVTP</sequence>
<evidence type="ECO:0000256" key="1">
    <source>
        <dbReference type="SAM" id="MobiDB-lite"/>
    </source>
</evidence>
<name>A0A517R233_9PLAN</name>
<feature type="region of interest" description="Disordered" evidence="1">
    <location>
        <begin position="89"/>
        <end position="115"/>
    </location>
</feature>
<keyword evidence="2" id="KW-0812">Transmembrane</keyword>
<evidence type="ECO:0000313" key="4">
    <source>
        <dbReference type="Proteomes" id="UP000317318"/>
    </source>
</evidence>
<dbReference type="PROSITE" id="PS00409">
    <property type="entry name" value="PROKAR_NTER_METHYL"/>
    <property type="match status" value="1"/>
</dbReference>
<feature type="compositionally biased region" description="Low complexity" evidence="1">
    <location>
        <begin position="89"/>
        <end position="100"/>
    </location>
</feature>
<dbReference type="AlphaFoldDB" id="A0A517R233"/>
<keyword evidence="4" id="KW-1185">Reference proteome</keyword>
<dbReference type="EMBL" id="CP036268">
    <property type="protein sequence ID" value="QDT37947.1"/>
    <property type="molecule type" value="Genomic_DNA"/>
</dbReference>
<keyword evidence="2" id="KW-0472">Membrane</keyword>
<keyword evidence="2" id="KW-1133">Transmembrane helix</keyword>
<dbReference type="InterPro" id="IPR045584">
    <property type="entry name" value="Pilin-like"/>
</dbReference>
<evidence type="ECO:0000256" key="2">
    <source>
        <dbReference type="SAM" id="Phobius"/>
    </source>
</evidence>
<reference evidence="3 4" key="1">
    <citation type="submission" date="2019-02" db="EMBL/GenBank/DDBJ databases">
        <title>Deep-cultivation of Planctomycetes and their phenomic and genomic characterization uncovers novel biology.</title>
        <authorList>
            <person name="Wiegand S."/>
            <person name="Jogler M."/>
            <person name="Boedeker C."/>
            <person name="Pinto D."/>
            <person name="Vollmers J."/>
            <person name="Rivas-Marin E."/>
            <person name="Kohn T."/>
            <person name="Peeters S.H."/>
            <person name="Heuer A."/>
            <person name="Rast P."/>
            <person name="Oberbeckmann S."/>
            <person name="Bunk B."/>
            <person name="Jeske O."/>
            <person name="Meyerdierks A."/>
            <person name="Storesund J.E."/>
            <person name="Kallscheuer N."/>
            <person name="Luecker S."/>
            <person name="Lage O.M."/>
            <person name="Pohl T."/>
            <person name="Merkel B.J."/>
            <person name="Hornburger P."/>
            <person name="Mueller R.-W."/>
            <person name="Bruemmer F."/>
            <person name="Labrenz M."/>
            <person name="Spormann A.M."/>
            <person name="Op den Camp H."/>
            <person name="Overmann J."/>
            <person name="Amann R."/>
            <person name="Jetten M.S.M."/>
            <person name="Mascher T."/>
            <person name="Medema M.H."/>
            <person name="Devos D.P."/>
            <person name="Kaster A.-K."/>
            <person name="Ovreas L."/>
            <person name="Rohde M."/>
            <person name="Galperin M.Y."/>
            <person name="Jogler C."/>
        </authorList>
    </citation>
    <scope>NUCLEOTIDE SEQUENCE [LARGE SCALE GENOMIC DNA]</scope>
    <source>
        <strain evidence="3 4">Pan189</strain>
    </source>
</reference>
<organism evidence="3 4">
    <name type="scientific">Stratiformator vulcanicus</name>
    <dbReference type="NCBI Taxonomy" id="2527980"/>
    <lineage>
        <taxon>Bacteria</taxon>
        <taxon>Pseudomonadati</taxon>
        <taxon>Planctomycetota</taxon>
        <taxon>Planctomycetia</taxon>
        <taxon>Planctomycetales</taxon>
        <taxon>Planctomycetaceae</taxon>
        <taxon>Stratiformator</taxon>
    </lineage>
</organism>
<dbReference type="KEGG" id="svp:Pan189_23300"/>
<accession>A0A517R233</accession>
<dbReference type="SUPFAM" id="SSF54523">
    <property type="entry name" value="Pili subunits"/>
    <property type="match status" value="1"/>
</dbReference>
<feature type="compositionally biased region" description="Acidic residues" evidence="1">
    <location>
        <begin position="101"/>
        <end position="115"/>
    </location>
</feature>
<proteinExistence type="predicted"/>
<dbReference type="NCBIfam" id="TIGR02532">
    <property type="entry name" value="IV_pilin_GFxxxE"/>
    <property type="match status" value="1"/>
</dbReference>
<protein>
    <submittedName>
        <fullName evidence="3">Pseudopilin GspJ</fullName>
    </submittedName>
</protein>
<evidence type="ECO:0000313" key="3">
    <source>
        <dbReference type="EMBL" id="QDT37947.1"/>
    </source>
</evidence>
<dbReference type="InterPro" id="IPR012902">
    <property type="entry name" value="N_methyl_site"/>
</dbReference>
<feature type="transmembrane region" description="Helical" evidence="2">
    <location>
        <begin position="20"/>
        <end position="40"/>
    </location>
</feature>
<dbReference type="Pfam" id="PF07963">
    <property type="entry name" value="N_methyl"/>
    <property type="match status" value="1"/>
</dbReference>
<dbReference type="Proteomes" id="UP000317318">
    <property type="component" value="Chromosome"/>
</dbReference>
<gene>
    <name evidence="3" type="ORF">Pan189_23300</name>
</gene>
<dbReference type="OrthoDB" id="9812770at2"/>